<proteinExistence type="predicted"/>
<dbReference type="Proteomes" id="UP000188603">
    <property type="component" value="Chromosome"/>
</dbReference>
<evidence type="ECO:0000256" key="1">
    <source>
        <dbReference type="SAM" id="MobiDB-lite"/>
    </source>
</evidence>
<feature type="region of interest" description="Disordered" evidence="1">
    <location>
        <begin position="259"/>
        <end position="292"/>
    </location>
</feature>
<dbReference type="InterPro" id="IPR018330">
    <property type="entry name" value="RecT_fam"/>
</dbReference>
<dbReference type="InterPro" id="IPR004590">
    <property type="entry name" value="ssDNA_annealing_RecT"/>
</dbReference>
<sequence>MAQNKDIKNQLSKRANSGNGKPQTPAQTIASYLKRMGPEIERALPKHMDADRLARIALTTIRTTPKLMECNLPSLMGAVMQAAQLGLEPGLIGHCYIIPYGKEATFIIGYKGMIDLARRSGNIQSIYAHAVYENDEFDYELGLNPKLVHKPYMEGDRGEFIGAYAVAHFKDGGYQMEYMPKAEIEKRRERSASAKSRHSPWATDYGEMAKKTVIRHMWKYLPISIEIQQQAMHDEVVKKDITSEPEFAHDVIDIETGEIVEEPVEEEQVKQNTQPDTSDPTEEEMSEILTGK</sequence>
<organism evidence="2 3">
    <name type="scientific">Novibacillus thermophilus</name>
    <dbReference type="NCBI Taxonomy" id="1471761"/>
    <lineage>
        <taxon>Bacteria</taxon>
        <taxon>Bacillati</taxon>
        <taxon>Bacillota</taxon>
        <taxon>Bacilli</taxon>
        <taxon>Bacillales</taxon>
        <taxon>Thermoactinomycetaceae</taxon>
        <taxon>Novibacillus</taxon>
    </lineage>
</organism>
<dbReference type="GO" id="GO:0006259">
    <property type="term" value="P:DNA metabolic process"/>
    <property type="evidence" value="ECO:0007669"/>
    <property type="project" value="InterPro"/>
</dbReference>
<accession>A0A1U9K5E8</accession>
<evidence type="ECO:0000313" key="2">
    <source>
        <dbReference type="EMBL" id="AQS55275.1"/>
    </source>
</evidence>
<feature type="region of interest" description="Disordered" evidence="1">
    <location>
        <begin position="1"/>
        <end position="25"/>
    </location>
</feature>
<dbReference type="NCBIfam" id="NF007351">
    <property type="entry name" value="PRK09846.1"/>
    <property type="match status" value="1"/>
</dbReference>
<dbReference type="RefSeq" id="WP_077719096.1">
    <property type="nucleotide sequence ID" value="NZ_CP019699.1"/>
</dbReference>
<dbReference type="OrthoDB" id="1045432at2"/>
<dbReference type="NCBIfam" id="TIGR00616">
    <property type="entry name" value="rect"/>
    <property type="match status" value="1"/>
</dbReference>
<dbReference type="GO" id="GO:0003677">
    <property type="term" value="F:DNA binding"/>
    <property type="evidence" value="ECO:0007669"/>
    <property type="project" value="InterPro"/>
</dbReference>
<protein>
    <submittedName>
        <fullName evidence="2">Recombinase RecT</fullName>
    </submittedName>
</protein>
<feature type="compositionally biased region" description="Polar residues" evidence="1">
    <location>
        <begin position="9"/>
        <end position="25"/>
    </location>
</feature>
<gene>
    <name evidence="2" type="ORF">B0W44_05255</name>
</gene>
<dbReference type="EMBL" id="CP019699">
    <property type="protein sequence ID" value="AQS55275.1"/>
    <property type="molecule type" value="Genomic_DNA"/>
</dbReference>
<dbReference type="KEGG" id="ntr:B0W44_05255"/>
<name>A0A1U9K5E8_9BACL</name>
<reference evidence="2 3" key="1">
    <citation type="journal article" date="2015" name="Int. J. Syst. Evol. Microbiol.">
        <title>Novibacillus thermophilus gen. nov., sp. nov., a Gram-staining-negative and moderately thermophilic member of the family Thermoactinomycetaceae.</title>
        <authorList>
            <person name="Yang G."/>
            <person name="Chen J."/>
            <person name="Zhou S."/>
        </authorList>
    </citation>
    <scope>NUCLEOTIDE SEQUENCE [LARGE SCALE GENOMIC DNA]</scope>
    <source>
        <strain evidence="2 3">SG-1</strain>
    </source>
</reference>
<keyword evidence="3" id="KW-1185">Reference proteome</keyword>
<dbReference type="AlphaFoldDB" id="A0A1U9K5E8"/>
<dbReference type="Pfam" id="PF03837">
    <property type="entry name" value="RecT"/>
    <property type="match status" value="1"/>
</dbReference>
<evidence type="ECO:0000313" key="3">
    <source>
        <dbReference type="Proteomes" id="UP000188603"/>
    </source>
</evidence>
<dbReference type="STRING" id="1471761.B0W44_05255"/>